<dbReference type="InterPro" id="IPR044398">
    <property type="entry name" value="Globin-sensor_dom"/>
</dbReference>
<dbReference type="InterPro" id="IPR048442">
    <property type="entry name" value="DosC_2nd"/>
</dbReference>
<dbReference type="SUPFAM" id="SSF55073">
    <property type="entry name" value="Nucleotide cyclase"/>
    <property type="match status" value="1"/>
</dbReference>
<dbReference type="InterPro" id="IPR043128">
    <property type="entry name" value="Rev_trsase/Diguanyl_cyclase"/>
</dbReference>
<dbReference type="EC" id="2.7.7.65" evidence="4"/>
<dbReference type="GO" id="GO:1902201">
    <property type="term" value="P:negative regulation of bacterial-type flagellum-dependent cell motility"/>
    <property type="evidence" value="ECO:0007669"/>
    <property type="project" value="TreeGrafter"/>
</dbReference>
<comment type="cofactor">
    <cofactor evidence="2">
        <name>heme</name>
        <dbReference type="ChEBI" id="CHEBI:30413"/>
    </cofactor>
</comment>
<evidence type="ECO:0000256" key="4">
    <source>
        <dbReference type="ARBA" id="ARBA00012528"/>
    </source>
</evidence>
<comment type="cofactor">
    <cofactor evidence="1">
        <name>Mg(2+)</name>
        <dbReference type="ChEBI" id="CHEBI:18420"/>
    </cofactor>
</comment>
<evidence type="ECO:0000256" key="9">
    <source>
        <dbReference type="ARBA" id="ARBA00022741"/>
    </source>
</evidence>
<dbReference type="GO" id="GO:0052621">
    <property type="term" value="F:diguanylate cyclase activity"/>
    <property type="evidence" value="ECO:0007669"/>
    <property type="project" value="UniProtKB-EC"/>
</dbReference>
<feature type="domain" description="GGDEF" evidence="14">
    <location>
        <begin position="337"/>
        <end position="470"/>
    </location>
</feature>
<dbReference type="GO" id="GO:0000166">
    <property type="term" value="F:nucleotide binding"/>
    <property type="evidence" value="ECO:0007669"/>
    <property type="project" value="UniProtKB-KW"/>
</dbReference>
<comment type="caution">
    <text evidence="15">The sequence shown here is derived from an EMBL/GenBank/DDBJ whole genome shotgun (WGS) entry which is preliminary data.</text>
</comment>
<sequence>MNELLDSNKRIENNEVIYNQVITSEWKELLAITSPEAFNLLQRLADEKSADLAEAFYSYMLQDKEAAFFLSHQQVHDRLHGSMCNWVTSILSNVGEDLPALIEHQKKIGQIHARIGIPVELVERGARRLKWTLYEDILPETGNDPLCFEAMRFASISIDIAIEIMSRAYSQSHDRAAKNEESYRLFSILENAGMERERQNAALLNWENAFIFSVATGAPLASIPELSGSEFGLWFNHKGKSSFNNAQGIKVISDLIVETDNYINHYSKVSPLSPSNYSPFLKSVRGKIYKINMLLGSLFDDVQKLESGKDTLTLLLNRRFLPTILRHETALAMHANSALTVTMIDIDHFKSINDTYGHATGDIVLKKIAEILYENTRNSDYIFRYGGEEFMVVLIETPKLAAYALIDRLRKKIQDHQIHLQNGKTITTTISAGIAVYNGHPDYEYLIKSADDALYKAKANGRNRVEYASEDDLQKN</sequence>
<dbReference type="FunFam" id="3.30.70.270:FF:000001">
    <property type="entry name" value="Diguanylate cyclase domain protein"/>
    <property type="match status" value="1"/>
</dbReference>
<comment type="pathway">
    <text evidence="3">Purine metabolism; 3',5'-cyclic di-GMP biosynthesis.</text>
</comment>
<dbReference type="GO" id="GO:0046872">
    <property type="term" value="F:metal ion binding"/>
    <property type="evidence" value="ECO:0007669"/>
    <property type="project" value="UniProtKB-KW"/>
</dbReference>
<dbReference type="Pfam" id="PF00990">
    <property type="entry name" value="GGDEF"/>
    <property type="match status" value="1"/>
</dbReference>
<accession>A0A2U1TY18</accession>
<dbReference type="InterPro" id="IPR029787">
    <property type="entry name" value="Nucleotide_cyclase"/>
</dbReference>
<dbReference type="GO" id="GO:0043709">
    <property type="term" value="P:cell adhesion involved in single-species biofilm formation"/>
    <property type="evidence" value="ECO:0007669"/>
    <property type="project" value="TreeGrafter"/>
</dbReference>
<evidence type="ECO:0000256" key="12">
    <source>
        <dbReference type="ARBA" id="ARBA00029839"/>
    </source>
</evidence>
<organism evidence="15 16">
    <name type="scientific">Brenneria roseae subsp. americana</name>
    <dbReference type="NCBI Taxonomy" id="1508507"/>
    <lineage>
        <taxon>Bacteria</taxon>
        <taxon>Pseudomonadati</taxon>
        <taxon>Pseudomonadota</taxon>
        <taxon>Gammaproteobacteria</taxon>
        <taxon>Enterobacterales</taxon>
        <taxon>Pectobacteriaceae</taxon>
        <taxon>Brenneria</taxon>
    </lineage>
</organism>
<dbReference type="RefSeq" id="WP_109053306.1">
    <property type="nucleotide sequence ID" value="NZ_QDKJ01000003.1"/>
</dbReference>
<proteinExistence type="predicted"/>
<evidence type="ECO:0000259" key="14">
    <source>
        <dbReference type="PROSITE" id="PS50887"/>
    </source>
</evidence>
<dbReference type="GO" id="GO:0019825">
    <property type="term" value="F:oxygen binding"/>
    <property type="evidence" value="ECO:0007669"/>
    <property type="project" value="InterPro"/>
</dbReference>
<evidence type="ECO:0000256" key="1">
    <source>
        <dbReference type="ARBA" id="ARBA00001946"/>
    </source>
</evidence>
<dbReference type="InterPro" id="IPR009050">
    <property type="entry name" value="Globin-like_sf"/>
</dbReference>
<dbReference type="PROSITE" id="PS50887">
    <property type="entry name" value="GGDEF"/>
    <property type="match status" value="1"/>
</dbReference>
<protein>
    <recommendedName>
        <fullName evidence="5">Diguanylate cyclase DosC</fullName>
        <ecNumber evidence="4">2.7.7.65</ecNumber>
    </recommendedName>
    <alternativeName>
        <fullName evidence="12">Direct oxygen-sensing cyclase</fullName>
    </alternativeName>
</protein>
<name>A0A2U1TY18_9GAMM</name>
<dbReference type="InterPro" id="IPR012292">
    <property type="entry name" value="Globin/Proto"/>
</dbReference>
<dbReference type="SMART" id="SM00267">
    <property type="entry name" value="GGDEF"/>
    <property type="match status" value="1"/>
</dbReference>
<gene>
    <name evidence="15" type="ORF">B4923_05215</name>
</gene>
<evidence type="ECO:0000256" key="6">
    <source>
        <dbReference type="ARBA" id="ARBA00022617"/>
    </source>
</evidence>
<dbReference type="Gene3D" id="3.30.70.270">
    <property type="match status" value="1"/>
</dbReference>
<dbReference type="AlphaFoldDB" id="A0A2U1TY18"/>
<dbReference type="CDD" id="cd14757">
    <property type="entry name" value="GS_EcDosC-like_GGDEF"/>
    <property type="match status" value="1"/>
</dbReference>
<evidence type="ECO:0000256" key="11">
    <source>
        <dbReference type="ARBA" id="ARBA00023004"/>
    </source>
</evidence>
<keyword evidence="8" id="KW-0479">Metal-binding</keyword>
<evidence type="ECO:0000313" key="15">
    <source>
        <dbReference type="EMBL" id="PWC14308.1"/>
    </source>
</evidence>
<dbReference type="OrthoDB" id="9812260at2"/>
<dbReference type="InterPro" id="IPR000160">
    <property type="entry name" value="GGDEF_dom"/>
</dbReference>
<dbReference type="Proteomes" id="UP000245138">
    <property type="component" value="Unassembled WGS sequence"/>
</dbReference>
<keyword evidence="11" id="KW-0408">Iron</keyword>
<dbReference type="Pfam" id="PF21118">
    <property type="entry name" value="DosC_2nd"/>
    <property type="match status" value="1"/>
</dbReference>
<keyword evidence="16" id="KW-1185">Reference proteome</keyword>
<dbReference type="InterPro" id="IPR039435">
    <property type="entry name" value="DosC_GS"/>
</dbReference>
<comment type="catalytic activity">
    <reaction evidence="13">
        <text>2 GTP = 3',3'-c-di-GMP + 2 diphosphate</text>
        <dbReference type="Rhea" id="RHEA:24898"/>
        <dbReference type="ChEBI" id="CHEBI:33019"/>
        <dbReference type="ChEBI" id="CHEBI:37565"/>
        <dbReference type="ChEBI" id="CHEBI:58805"/>
        <dbReference type="EC" id="2.7.7.65"/>
    </reaction>
</comment>
<keyword evidence="10" id="KW-0460">Magnesium</keyword>
<evidence type="ECO:0000256" key="2">
    <source>
        <dbReference type="ARBA" id="ARBA00001971"/>
    </source>
</evidence>
<keyword evidence="9" id="KW-0547">Nucleotide-binding</keyword>
<reference evidence="15 16" key="1">
    <citation type="submission" date="2018-04" db="EMBL/GenBank/DDBJ databases">
        <title>Brenneria corticis sp.nov.</title>
        <authorList>
            <person name="Li Y."/>
        </authorList>
    </citation>
    <scope>NUCLEOTIDE SEQUENCE [LARGE SCALE GENOMIC DNA]</scope>
    <source>
        <strain evidence="15 16">LMG 27715</strain>
    </source>
</reference>
<dbReference type="EMBL" id="QDKJ01000003">
    <property type="protein sequence ID" value="PWC14308.1"/>
    <property type="molecule type" value="Genomic_DNA"/>
</dbReference>
<dbReference type="PANTHER" id="PTHR45138">
    <property type="entry name" value="REGULATORY COMPONENTS OF SENSORY TRANSDUCTION SYSTEM"/>
    <property type="match status" value="1"/>
</dbReference>
<evidence type="ECO:0000256" key="3">
    <source>
        <dbReference type="ARBA" id="ARBA00004665"/>
    </source>
</evidence>
<keyword evidence="6" id="KW-0349">Heme</keyword>
<evidence type="ECO:0000256" key="13">
    <source>
        <dbReference type="ARBA" id="ARBA00034247"/>
    </source>
</evidence>
<evidence type="ECO:0000256" key="10">
    <source>
        <dbReference type="ARBA" id="ARBA00022842"/>
    </source>
</evidence>
<dbReference type="UniPathway" id="UPA00599"/>
<dbReference type="PANTHER" id="PTHR45138:SF9">
    <property type="entry name" value="DIGUANYLATE CYCLASE DGCM-RELATED"/>
    <property type="match status" value="1"/>
</dbReference>
<dbReference type="SUPFAM" id="SSF46458">
    <property type="entry name" value="Globin-like"/>
    <property type="match status" value="1"/>
</dbReference>
<evidence type="ECO:0000256" key="8">
    <source>
        <dbReference type="ARBA" id="ARBA00022723"/>
    </source>
</evidence>
<dbReference type="CDD" id="cd01949">
    <property type="entry name" value="GGDEF"/>
    <property type="match status" value="1"/>
</dbReference>
<dbReference type="NCBIfam" id="TIGR00254">
    <property type="entry name" value="GGDEF"/>
    <property type="match status" value="1"/>
</dbReference>
<dbReference type="GO" id="GO:0005886">
    <property type="term" value="C:plasma membrane"/>
    <property type="evidence" value="ECO:0007669"/>
    <property type="project" value="TreeGrafter"/>
</dbReference>
<dbReference type="InterPro" id="IPR050469">
    <property type="entry name" value="Diguanylate_Cyclase"/>
</dbReference>
<evidence type="ECO:0000313" key="16">
    <source>
        <dbReference type="Proteomes" id="UP000245138"/>
    </source>
</evidence>
<keyword evidence="7" id="KW-0808">Transferase</keyword>
<dbReference type="GO" id="GO:0020037">
    <property type="term" value="F:heme binding"/>
    <property type="evidence" value="ECO:0007669"/>
    <property type="project" value="InterPro"/>
</dbReference>
<dbReference type="Gene3D" id="1.10.490.10">
    <property type="entry name" value="Globins"/>
    <property type="match status" value="1"/>
</dbReference>
<evidence type="ECO:0000256" key="5">
    <source>
        <dbReference type="ARBA" id="ARBA00015125"/>
    </source>
</evidence>
<evidence type="ECO:0000256" key="7">
    <source>
        <dbReference type="ARBA" id="ARBA00022679"/>
    </source>
</evidence>
<dbReference type="Pfam" id="PF11563">
    <property type="entry name" value="Protoglobin"/>
    <property type="match status" value="1"/>
</dbReference>